<evidence type="ECO:0000313" key="1">
    <source>
        <dbReference type="EMBL" id="GAG39885.1"/>
    </source>
</evidence>
<name>X0X9X4_9ZZZZ</name>
<evidence type="ECO:0008006" key="2">
    <source>
        <dbReference type="Google" id="ProtNLM"/>
    </source>
</evidence>
<reference evidence="1" key="1">
    <citation type="journal article" date="2014" name="Front. Microbiol.">
        <title>High frequency of phylogenetically diverse reductive dehalogenase-homologous genes in deep subseafloor sedimentary metagenomes.</title>
        <authorList>
            <person name="Kawai M."/>
            <person name="Futagami T."/>
            <person name="Toyoda A."/>
            <person name="Takaki Y."/>
            <person name="Nishi S."/>
            <person name="Hori S."/>
            <person name="Arai W."/>
            <person name="Tsubouchi T."/>
            <person name="Morono Y."/>
            <person name="Uchiyama I."/>
            <person name="Ito T."/>
            <person name="Fujiyama A."/>
            <person name="Inagaki F."/>
            <person name="Takami H."/>
        </authorList>
    </citation>
    <scope>NUCLEOTIDE SEQUENCE</scope>
    <source>
        <strain evidence="1">Expedition CK06-06</strain>
    </source>
</reference>
<sequence length="230" mass="26642">SPDNLFPLSPGIEEHITRLSGGTFGVRQRWQTKRGQGKSERTVDWMELDVFAGVFDANENFHPPADGRYFMSRPEYSMGSNFISADYTWHISDSTTFVADVNYDIDDKKIGRSGVGLEVQRSPRFSYFLGLRTISDLSAAIGTYAIRYRISQKYEIAFVEQYDFDYDAGTNLKTSLALTRKFPRWYFQVVGSYDARWDDFTIMFNLWPEGIPEAGFKTDTFYFRERSEKN</sequence>
<accession>X0X9X4</accession>
<protein>
    <recommendedName>
        <fullName evidence="2">LptD C-terminal domain-containing protein</fullName>
    </recommendedName>
</protein>
<organism evidence="1">
    <name type="scientific">marine sediment metagenome</name>
    <dbReference type="NCBI Taxonomy" id="412755"/>
    <lineage>
        <taxon>unclassified sequences</taxon>
        <taxon>metagenomes</taxon>
        <taxon>ecological metagenomes</taxon>
    </lineage>
</organism>
<proteinExistence type="predicted"/>
<dbReference type="EMBL" id="BARS01047438">
    <property type="protein sequence ID" value="GAG39885.1"/>
    <property type="molecule type" value="Genomic_DNA"/>
</dbReference>
<gene>
    <name evidence="1" type="ORF">S01H1_71254</name>
</gene>
<dbReference type="AlphaFoldDB" id="X0X9X4"/>
<feature type="non-terminal residue" evidence="1">
    <location>
        <position position="1"/>
    </location>
</feature>
<comment type="caution">
    <text evidence="1">The sequence shown here is derived from an EMBL/GenBank/DDBJ whole genome shotgun (WGS) entry which is preliminary data.</text>
</comment>